<dbReference type="RefSeq" id="WP_311618334.1">
    <property type="nucleotide sequence ID" value="NZ_JAVREV010000007.1"/>
</dbReference>
<comment type="caution">
    <text evidence="2">The sequence shown here is derived from an EMBL/GenBank/DDBJ whole genome shotgun (WGS) entry which is preliminary data.</text>
</comment>
<organism evidence="2 3">
    <name type="scientific">Streptomyces johnsoniae</name>
    <dbReference type="NCBI Taxonomy" id="3075532"/>
    <lineage>
        <taxon>Bacteria</taxon>
        <taxon>Bacillati</taxon>
        <taxon>Actinomycetota</taxon>
        <taxon>Actinomycetes</taxon>
        <taxon>Kitasatosporales</taxon>
        <taxon>Streptomycetaceae</taxon>
        <taxon>Streptomyces</taxon>
    </lineage>
</organism>
<evidence type="ECO:0000313" key="3">
    <source>
        <dbReference type="Proteomes" id="UP001183615"/>
    </source>
</evidence>
<name>A0ABU2S6J0_9ACTN</name>
<feature type="region of interest" description="Disordered" evidence="1">
    <location>
        <begin position="119"/>
        <end position="148"/>
    </location>
</feature>
<gene>
    <name evidence="2" type="ORF">RM779_15810</name>
</gene>
<feature type="compositionally biased region" description="Low complexity" evidence="1">
    <location>
        <begin position="119"/>
        <end position="133"/>
    </location>
</feature>
<evidence type="ECO:0000313" key="2">
    <source>
        <dbReference type="EMBL" id="MDT0444049.1"/>
    </source>
</evidence>
<proteinExistence type="predicted"/>
<dbReference type="EMBL" id="JAVREV010000007">
    <property type="protein sequence ID" value="MDT0444049.1"/>
    <property type="molecule type" value="Genomic_DNA"/>
</dbReference>
<evidence type="ECO:0000256" key="1">
    <source>
        <dbReference type="SAM" id="MobiDB-lite"/>
    </source>
</evidence>
<reference evidence="3" key="1">
    <citation type="submission" date="2023-07" db="EMBL/GenBank/DDBJ databases">
        <title>30 novel species of actinomycetes from the DSMZ collection.</title>
        <authorList>
            <person name="Nouioui I."/>
        </authorList>
    </citation>
    <scope>NUCLEOTIDE SEQUENCE [LARGE SCALE GENOMIC DNA]</scope>
    <source>
        <strain evidence="3">DSM 41886</strain>
    </source>
</reference>
<accession>A0ABU2S6J0</accession>
<sequence length="148" mass="15281">MRIRVGGNESGDGGAELTGRFADWLARDRSVGRHVTMTRERSATADGGMSGDLLEWIGLTLSTGFSAAGLIYSHLNFRASLPPRQRPGAQMVVEHNGVRLVIEEGSAEDAARLVRLLGTTTATPGGDAAGRAGSVDGEDTGEGAGGDS</sequence>
<dbReference type="Pfam" id="PF19953">
    <property type="entry name" value="EACC1"/>
    <property type="match status" value="1"/>
</dbReference>
<keyword evidence="3" id="KW-1185">Reference proteome</keyword>
<dbReference type="InterPro" id="IPR045428">
    <property type="entry name" value="EACC1"/>
</dbReference>
<protein>
    <submittedName>
        <fullName evidence="2">Uncharacterized protein</fullName>
    </submittedName>
</protein>
<dbReference type="Proteomes" id="UP001183615">
    <property type="component" value="Unassembled WGS sequence"/>
</dbReference>